<feature type="non-terminal residue" evidence="8">
    <location>
        <position position="1"/>
    </location>
</feature>
<reference evidence="8" key="1">
    <citation type="submission" date="2023-06" db="EMBL/GenBank/DDBJ databases">
        <authorList>
            <person name="Delattre M."/>
        </authorList>
    </citation>
    <scope>NUCLEOTIDE SEQUENCE</scope>
    <source>
        <strain evidence="8">AF72</strain>
    </source>
</reference>
<dbReference type="GO" id="GO:0046872">
    <property type="term" value="F:metal ion binding"/>
    <property type="evidence" value="ECO:0007669"/>
    <property type="project" value="UniProtKB-KW"/>
</dbReference>
<dbReference type="Gene3D" id="1.10.600.10">
    <property type="entry name" value="Farnesyl Diphosphate Synthase"/>
    <property type="match status" value="1"/>
</dbReference>
<dbReference type="GO" id="GO:0005737">
    <property type="term" value="C:cytoplasm"/>
    <property type="evidence" value="ECO:0007669"/>
    <property type="project" value="TreeGrafter"/>
</dbReference>
<dbReference type="GO" id="GO:0004337">
    <property type="term" value="F:(2E,6E)-farnesyl diphosphate synthase activity"/>
    <property type="evidence" value="ECO:0007669"/>
    <property type="project" value="TreeGrafter"/>
</dbReference>
<evidence type="ECO:0000256" key="7">
    <source>
        <dbReference type="RuleBase" id="RU004466"/>
    </source>
</evidence>
<evidence type="ECO:0000256" key="6">
    <source>
        <dbReference type="ARBA" id="ARBA00034546"/>
    </source>
</evidence>
<evidence type="ECO:0000313" key="8">
    <source>
        <dbReference type="EMBL" id="CAJ0578387.1"/>
    </source>
</evidence>
<dbReference type="PANTHER" id="PTHR11525:SF0">
    <property type="entry name" value="FARNESYL PYROPHOSPHATE SYNTHASE"/>
    <property type="match status" value="1"/>
</dbReference>
<keyword evidence="9" id="KW-1185">Reference proteome</keyword>
<evidence type="ECO:0000256" key="5">
    <source>
        <dbReference type="ARBA" id="ARBA00033740"/>
    </source>
</evidence>
<organism evidence="8 9">
    <name type="scientific">Mesorhabditis spiculigera</name>
    <dbReference type="NCBI Taxonomy" id="96644"/>
    <lineage>
        <taxon>Eukaryota</taxon>
        <taxon>Metazoa</taxon>
        <taxon>Ecdysozoa</taxon>
        <taxon>Nematoda</taxon>
        <taxon>Chromadorea</taxon>
        <taxon>Rhabditida</taxon>
        <taxon>Rhabditina</taxon>
        <taxon>Rhabditomorpha</taxon>
        <taxon>Rhabditoidea</taxon>
        <taxon>Rhabditidae</taxon>
        <taxon>Mesorhabditinae</taxon>
        <taxon>Mesorhabditis</taxon>
    </lineage>
</organism>
<evidence type="ECO:0000256" key="4">
    <source>
        <dbReference type="ARBA" id="ARBA00022842"/>
    </source>
</evidence>
<evidence type="ECO:0000256" key="1">
    <source>
        <dbReference type="ARBA" id="ARBA00001946"/>
    </source>
</evidence>
<dbReference type="AlphaFoldDB" id="A0AA36G485"/>
<dbReference type="GO" id="GO:0004161">
    <property type="term" value="F:dimethylallyltranstransferase activity"/>
    <property type="evidence" value="ECO:0007669"/>
    <property type="project" value="TreeGrafter"/>
</dbReference>
<dbReference type="PANTHER" id="PTHR11525">
    <property type="entry name" value="FARNESYL-PYROPHOSPHATE SYNTHETASE"/>
    <property type="match status" value="1"/>
</dbReference>
<sequence>MKASRDLLKEAFNLTRSRFPALAATTLSLEDPSHPVIAERIKYIYDNTVFGGKHSRARLALDTYDAIKPTSDPDQRLLVAQTAVAIEMLQAYFLVLDDIVDGSETRRGQPCWFRRPDVGITAINDALLLEVFMDEVIIDALKNHPNLSRIHDAFRKSKRTTVVGQNLDSHLERNFDAFTWERYEAMVLHKTADYTIWLPTQLGVLAADACFDMEMAKNLCYRTGFLFQAQDDFLDVYGEPKVTGKVGTDIQEGKCTWLSVRAMQLLDKKPNGRREFENLYGKSEPPTVEAIRDIYGSLKLKDEFERFECTYSKELITDLEKFSFAPVRTVLLELLNRIIGRKK</sequence>
<evidence type="ECO:0000256" key="2">
    <source>
        <dbReference type="ARBA" id="ARBA00022679"/>
    </source>
</evidence>
<comment type="cofactor">
    <cofactor evidence="1">
        <name>Mg(2+)</name>
        <dbReference type="ChEBI" id="CHEBI:18420"/>
    </cofactor>
</comment>
<dbReference type="Pfam" id="PF00348">
    <property type="entry name" value="polyprenyl_synt"/>
    <property type="match status" value="1"/>
</dbReference>
<gene>
    <name evidence="8" type="ORF">MSPICULIGERA_LOCUS16645</name>
</gene>
<keyword evidence="4" id="KW-0460">Magnesium</keyword>
<dbReference type="InterPro" id="IPR039702">
    <property type="entry name" value="FPS1-like"/>
</dbReference>
<evidence type="ECO:0000313" key="9">
    <source>
        <dbReference type="Proteomes" id="UP001177023"/>
    </source>
</evidence>
<protein>
    <recommendedName>
        <fullName evidence="6">Farnesyl pyrophosphate synthase</fullName>
    </recommendedName>
</protein>
<comment type="similarity">
    <text evidence="7">Belongs to the FPP/GGPP synthase family.</text>
</comment>
<dbReference type="PROSITE" id="PS00723">
    <property type="entry name" value="POLYPRENYL_SYNTHASE_1"/>
    <property type="match status" value="1"/>
</dbReference>
<comment type="caution">
    <text evidence="8">The sequence shown here is derived from an EMBL/GenBank/DDBJ whole genome shotgun (WGS) entry which is preliminary data.</text>
</comment>
<dbReference type="SFLD" id="SFLDS00005">
    <property type="entry name" value="Isoprenoid_Synthase_Type_I"/>
    <property type="match status" value="1"/>
</dbReference>
<dbReference type="SFLD" id="SFLDG01017">
    <property type="entry name" value="Polyprenyl_Transferase_Like"/>
    <property type="match status" value="1"/>
</dbReference>
<proteinExistence type="inferred from homology"/>
<dbReference type="CDD" id="cd00685">
    <property type="entry name" value="Trans_IPPS_HT"/>
    <property type="match status" value="1"/>
</dbReference>
<evidence type="ECO:0000256" key="3">
    <source>
        <dbReference type="ARBA" id="ARBA00022723"/>
    </source>
</evidence>
<dbReference type="EMBL" id="CATQJA010002653">
    <property type="protein sequence ID" value="CAJ0578387.1"/>
    <property type="molecule type" value="Genomic_DNA"/>
</dbReference>
<keyword evidence="2 7" id="KW-0808">Transferase</keyword>
<dbReference type="InterPro" id="IPR000092">
    <property type="entry name" value="Polyprenyl_synt"/>
</dbReference>
<dbReference type="InterPro" id="IPR033749">
    <property type="entry name" value="Polyprenyl_synt_CS"/>
</dbReference>
<dbReference type="Proteomes" id="UP001177023">
    <property type="component" value="Unassembled WGS sequence"/>
</dbReference>
<dbReference type="InterPro" id="IPR008949">
    <property type="entry name" value="Isoprenoid_synthase_dom_sf"/>
</dbReference>
<keyword evidence="3" id="KW-0479">Metal-binding</keyword>
<dbReference type="GO" id="GO:0045337">
    <property type="term" value="P:farnesyl diphosphate biosynthetic process"/>
    <property type="evidence" value="ECO:0007669"/>
    <property type="project" value="TreeGrafter"/>
</dbReference>
<accession>A0AA36G485</accession>
<name>A0AA36G485_9BILA</name>
<dbReference type="GO" id="GO:0042811">
    <property type="term" value="P:pheromone biosynthetic process"/>
    <property type="evidence" value="ECO:0007669"/>
    <property type="project" value="UniProtKB-ARBA"/>
</dbReference>
<dbReference type="SUPFAM" id="SSF48576">
    <property type="entry name" value="Terpenoid synthases"/>
    <property type="match status" value="1"/>
</dbReference>
<comment type="pathway">
    <text evidence="5">Pheromone biosynthesis.</text>
</comment>